<gene>
    <name evidence="1" type="ORF">MRB53_003449</name>
</gene>
<accession>A0ACC2MXD6</accession>
<keyword evidence="2" id="KW-1185">Reference proteome</keyword>
<dbReference type="Proteomes" id="UP001234297">
    <property type="component" value="Chromosome 1"/>
</dbReference>
<proteinExistence type="predicted"/>
<evidence type="ECO:0000313" key="2">
    <source>
        <dbReference type="Proteomes" id="UP001234297"/>
    </source>
</evidence>
<evidence type="ECO:0000313" key="1">
    <source>
        <dbReference type="EMBL" id="KAJ8650426.1"/>
    </source>
</evidence>
<comment type="caution">
    <text evidence="1">The sequence shown here is derived from an EMBL/GenBank/DDBJ whole genome shotgun (WGS) entry which is preliminary data.</text>
</comment>
<reference evidence="1 2" key="1">
    <citation type="journal article" date="2022" name="Hortic Res">
        <title>A haplotype resolved chromosomal level avocado genome allows analysis of novel avocado genes.</title>
        <authorList>
            <person name="Nath O."/>
            <person name="Fletcher S.J."/>
            <person name="Hayward A."/>
            <person name="Shaw L.M."/>
            <person name="Masouleh A.K."/>
            <person name="Furtado A."/>
            <person name="Henry R.J."/>
            <person name="Mitter N."/>
        </authorList>
    </citation>
    <scope>NUCLEOTIDE SEQUENCE [LARGE SCALE GENOMIC DNA]</scope>
    <source>
        <strain evidence="2">cv. Hass</strain>
    </source>
</reference>
<name>A0ACC2MXD6_PERAE</name>
<sequence>MDGVFSVDEMADPFWASTNAPAGNTMMNRSSSEWAFQRFLQEASVVEENQPPSSSSSSSLKTAGVDRVERADRVFEIKDNEIPAKSDPPCDAPVNSKEYQELKRRLDLACAAVALAWTSSVKPQDASPLVDSGPQASSSSQSGSQPLGSTCGLPKMQDKAVGEPIGIPSLPVIQIGTGVQIRPATSGSSREQSDDDDIEGETEITENMDPADVKRARRMLSNRESARRSRRRKQAHLSELEQQVAQLRFEKSSLVKRLTDVSQKYNEASVDNRILKADVETLRAKVKMAEDTVKRVTGVNTLFQTMSDISISMPFSSSPSDATDAAVPVQEDPSHFFQPTHDQRINTGPDIIPGPVEDMHNPGGKMCGTTSMQRVASLEHLQKRICGDANPCGPVMEWDVDHLPKANLDFVKKNMTLNSDFVGSSCPPMHSAALDVKAAYMVVATALESKRALQTISRDSSSSNENKLKSFPFSQIETSTSSSLRLHLELLLPHLHTEISSAT</sequence>
<protein>
    <submittedName>
        <fullName evidence="1">Uncharacterized protein</fullName>
    </submittedName>
</protein>
<dbReference type="EMBL" id="CM056809">
    <property type="protein sequence ID" value="KAJ8650426.1"/>
    <property type="molecule type" value="Genomic_DNA"/>
</dbReference>
<organism evidence="1 2">
    <name type="scientific">Persea americana</name>
    <name type="common">Avocado</name>
    <dbReference type="NCBI Taxonomy" id="3435"/>
    <lineage>
        <taxon>Eukaryota</taxon>
        <taxon>Viridiplantae</taxon>
        <taxon>Streptophyta</taxon>
        <taxon>Embryophyta</taxon>
        <taxon>Tracheophyta</taxon>
        <taxon>Spermatophyta</taxon>
        <taxon>Magnoliopsida</taxon>
        <taxon>Magnoliidae</taxon>
        <taxon>Laurales</taxon>
        <taxon>Lauraceae</taxon>
        <taxon>Persea</taxon>
    </lineage>
</organism>